<comment type="similarity">
    <text evidence="1 5 6">Belongs to the universal ribosomal protein uL24 family.</text>
</comment>
<comment type="function">
    <text evidence="5">One of two assembly initiator proteins, it binds directly to the 5'-end of the 23S rRNA, where it nucleates assembly of the 50S subunit.</text>
</comment>
<comment type="function">
    <text evidence="5">One of the proteins that surrounds the polypeptide exit tunnel on the outside of the subunit.</text>
</comment>
<dbReference type="Pfam" id="PF00467">
    <property type="entry name" value="KOW"/>
    <property type="match status" value="1"/>
</dbReference>
<dbReference type="InterPro" id="IPR003256">
    <property type="entry name" value="Ribosomal_uL24"/>
</dbReference>
<keyword evidence="5" id="KW-0694">RNA-binding</keyword>
<dbReference type="InterPro" id="IPR041988">
    <property type="entry name" value="Ribosomal_uL24_KOW"/>
</dbReference>
<evidence type="ECO:0000256" key="5">
    <source>
        <dbReference type="HAMAP-Rule" id="MF_01326"/>
    </source>
</evidence>
<dbReference type="InterPro" id="IPR014722">
    <property type="entry name" value="Rib_uL2_dom2"/>
</dbReference>
<dbReference type="SMART" id="SM00739">
    <property type="entry name" value="KOW"/>
    <property type="match status" value="1"/>
</dbReference>
<evidence type="ECO:0000256" key="3">
    <source>
        <dbReference type="ARBA" id="ARBA00023274"/>
    </source>
</evidence>
<keyword evidence="2 5" id="KW-0689">Ribosomal protein</keyword>
<protein>
    <recommendedName>
        <fullName evidence="4 5">Large ribosomal subunit protein uL24</fullName>
    </recommendedName>
</protein>
<dbReference type="Gene3D" id="2.30.30.30">
    <property type="match status" value="1"/>
</dbReference>
<dbReference type="SUPFAM" id="SSF50104">
    <property type="entry name" value="Translation proteins SH3-like domain"/>
    <property type="match status" value="1"/>
</dbReference>
<reference evidence="8" key="1">
    <citation type="submission" date="2022-05" db="EMBL/GenBank/DDBJ databases">
        <title>Impact of host demography and evolutionary history on endosymbiont molecular evolution: a test in carpenter ants (Genus Camponotus) and their Blochmannia endosymbionts.</title>
        <authorList>
            <person name="Manthey J.D."/>
            <person name="Giron J.C."/>
            <person name="Hruska J.P."/>
        </authorList>
    </citation>
    <scope>NUCLEOTIDE SEQUENCE</scope>
    <source>
        <strain evidence="8">C-006</strain>
    </source>
</reference>
<dbReference type="PROSITE" id="PS01108">
    <property type="entry name" value="RIBOSOMAL_L24"/>
    <property type="match status" value="1"/>
</dbReference>
<dbReference type="PANTHER" id="PTHR12903">
    <property type="entry name" value="MITOCHONDRIAL RIBOSOMAL PROTEIN L24"/>
    <property type="match status" value="1"/>
</dbReference>
<dbReference type="Proteomes" id="UP001056834">
    <property type="component" value="Chromosome"/>
</dbReference>
<dbReference type="InterPro" id="IPR005824">
    <property type="entry name" value="KOW"/>
</dbReference>
<keyword evidence="3 5" id="KW-0687">Ribonucleoprotein</keyword>
<dbReference type="RefSeq" id="WP_250223410.1">
    <property type="nucleotide sequence ID" value="NZ_CP097762.1"/>
</dbReference>
<dbReference type="NCBIfam" id="TIGR01079">
    <property type="entry name" value="rplX_bact"/>
    <property type="match status" value="1"/>
</dbReference>
<dbReference type="CDD" id="cd06089">
    <property type="entry name" value="KOW_RPL26"/>
    <property type="match status" value="1"/>
</dbReference>
<evidence type="ECO:0000259" key="7">
    <source>
        <dbReference type="SMART" id="SM00739"/>
    </source>
</evidence>
<proteinExistence type="inferred from homology"/>
<keyword evidence="5" id="KW-0699">rRNA-binding</keyword>
<evidence type="ECO:0000256" key="1">
    <source>
        <dbReference type="ARBA" id="ARBA00010618"/>
    </source>
</evidence>
<dbReference type="Pfam" id="PF17136">
    <property type="entry name" value="ribosomal_L24"/>
    <property type="match status" value="1"/>
</dbReference>
<organism evidence="8 9">
    <name type="scientific">Candidatus Blochmannia ocreatus</name>
    <name type="common">nom. nud.</name>
    <dbReference type="NCBI Taxonomy" id="251538"/>
    <lineage>
        <taxon>Bacteria</taxon>
        <taxon>Pseudomonadati</taxon>
        <taxon>Pseudomonadota</taxon>
        <taxon>Gammaproteobacteria</taxon>
        <taxon>Enterobacterales</taxon>
        <taxon>Enterobacteriaceae</taxon>
        <taxon>ant endosymbionts</taxon>
        <taxon>Candidatus Blochmanniella</taxon>
    </lineage>
</organism>
<dbReference type="InterPro" id="IPR008991">
    <property type="entry name" value="Translation_prot_SH3-like_sf"/>
</dbReference>
<dbReference type="InterPro" id="IPR005825">
    <property type="entry name" value="Ribosomal_uL24_CS"/>
</dbReference>
<feature type="domain" description="KOW" evidence="7">
    <location>
        <begin position="5"/>
        <end position="32"/>
    </location>
</feature>
<evidence type="ECO:0000256" key="6">
    <source>
        <dbReference type="RuleBase" id="RU003477"/>
    </source>
</evidence>
<evidence type="ECO:0000256" key="2">
    <source>
        <dbReference type="ARBA" id="ARBA00022980"/>
    </source>
</evidence>
<evidence type="ECO:0000313" key="8">
    <source>
        <dbReference type="EMBL" id="URJ25279.1"/>
    </source>
</evidence>
<keyword evidence="9" id="KW-1185">Reference proteome</keyword>
<name>A0ABY4SZL4_9ENTR</name>
<accession>A0ABY4SZL4</accession>
<comment type="subunit">
    <text evidence="5">Part of the 50S ribosomal subunit.</text>
</comment>
<dbReference type="HAMAP" id="MF_01326_B">
    <property type="entry name" value="Ribosomal_uL24_B"/>
    <property type="match status" value="1"/>
</dbReference>
<dbReference type="InterPro" id="IPR057264">
    <property type="entry name" value="Ribosomal_uL24_C"/>
</dbReference>
<evidence type="ECO:0000256" key="4">
    <source>
        <dbReference type="ARBA" id="ARBA00035206"/>
    </source>
</evidence>
<evidence type="ECO:0000313" key="9">
    <source>
        <dbReference type="Proteomes" id="UP001056834"/>
    </source>
</evidence>
<dbReference type="EMBL" id="CP097762">
    <property type="protein sequence ID" value="URJ25279.1"/>
    <property type="molecule type" value="Genomic_DNA"/>
</dbReference>
<gene>
    <name evidence="5 8" type="primary">rplX</name>
    <name evidence="8" type="ORF">M9405_00930</name>
</gene>
<sequence>MAAAKIKCNDEVIVLSGKDKGKRGKVKKIIYNKGKAIVIGINLIKKHQKPIPNKHQTGGILEKEAPITLSNLAVFNPALNKADKIKFTIRHGKKIRIFKSTGDIVK</sequence>
<dbReference type="GO" id="GO:0005840">
    <property type="term" value="C:ribosome"/>
    <property type="evidence" value="ECO:0007669"/>
    <property type="project" value="UniProtKB-KW"/>
</dbReference>